<evidence type="ECO:0000256" key="5">
    <source>
        <dbReference type="ARBA" id="ARBA00022723"/>
    </source>
</evidence>
<dbReference type="Gene3D" id="1.10.260.50">
    <property type="match status" value="1"/>
</dbReference>
<evidence type="ECO:0000313" key="13">
    <source>
        <dbReference type="Proteomes" id="UP000447876"/>
    </source>
</evidence>
<dbReference type="PROSITE" id="PS00595">
    <property type="entry name" value="AA_TRANSFER_CLASS_5"/>
    <property type="match status" value="1"/>
</dbReference>
<evidence type="ECO:0000313" key="12">
    <source>
        <dbReference type="EMBL" id="MUG45417.1"/>
    </source>
</evidence>
<evidence type="ECO:0000256" key="3">
    <source>
        <dbReference type="ARBA" id="ARBA00012239"/>
    </source>
</evidence>
<protein>
    <recommendedName>
        <fullName evidence="3">cysteine desulfurase</fullName>
        <ecNumber evidence="3">2.8.1.7</ecNumber>
    </recommendedName>
</protein>
<dbReference type="PANTHER" id="PTHR11601">
    <property type="entry name" value="CYSTEINE DESULFURYLASE FAMILY MEMBER"/>
    <property type="match status" value="1"/>
</dbReference>
<evidence type="ECO:0000256" key="6">
    <source>
        <dbReference type="ARBA" id="ARBA00022898"/>
    </source>
</evidence>
<name>A0A7X3CNQ6_9BACL</name>
<dbReference type="GO" id="GO:0046872">
    <property type="term" value="F:metal ion binding"/>
    <property type="evidence" value="ECO:0007669"/>
    <property type="project" value="UniProtKB-KW"/>
</dbReference>
<accession>A0A7X3CNQ6</accession>
<comment type="similarity">
    <text evidence="2">Belongs to the class-V pyridoxal-phosphate-dependent aminotransferase family. NifS/IscS subfamily.</text>
</comment>
<dbReference type="EC" id="2.8.1.7" evidence="3"/>
<dbReference type="AlphaFoldDB" id="A0A7X3CNQ6"/>
<evidence type="ECO:0000256" key="2">
    <source>
        <dbReference type="ARBA" id="ARBA00006490"/>
    </source>
</evidence>
<dbReference type="InterPro" id="IPR016454">
    <property type="entry name" value="Cysteine_dSase"/>
</dbReference>
<gene>
    <name evidence="12" type="ORF">GNP95_10440</name>
</gene>
<dbReference type="PIRSF" id="PIRSF005572">
    <property type="entry name" value="NifS"/>
    <property type="match status" value="1"/>
</dbReference>
<dbReference type="InterPro" id="IPR015422">
    <property type="entry name" value="PyrdxlP-dep_Trfase_small"/>
</dbReference>
<dbReference type="GO" id="GO:0031071">
    <property type="term" value="F:cysteine desulfurase activity"/>
    <property type="evidence" value="ECO:0007669"/>
    <property type="project" value="UniProtKB-EC"/>
</dbReference>
<evidence type="ECO:0000256" key="7">
    <source>
        <dbReference type="ARBA" id="ARBA00023004"/>
    </source>
</evidence>
<keyword evidence="6" id="KW-0663">Pyridoxal phosphate</keyword>
<feature type="domain" description="Aminotransferase class V" evidence="11">
    <location>
        <begin position="4"/>
        <end position="369"/>
    </location>
</feature>
<evidence type="ECO:0000256" key="8">
    <source>
        <dbReference type="ARBA" id="ARBA00023014"/>
    </source>
</evidence>
<dbReference type="RefSeq" id="WP_155610749.1">
    <property type="nucleotide sequence ID" value="NZ_WNZW01000002.1"/>
</dbReference>
<keyword evidence="12" id="KW-0032">Aminotransferase</keyword>
<dbReference type="InterPro" id="IPR020578">
    <property type="entry name" value="Aminotrans_V_PyrdxlP_BS"/>
</dbReference>
<keyword evidence="5" id="KW-0479">Metal-binding</keyword>
<dbReference type="EMBL" id="WNZW01000002">
    <property type="protein sequence ID" value="MUG45417.1"/>
    <property type="molecule type" value="Genomic_DNA"/>
</dbReference>
<organism evidence="12 13">
    <name type="scientific">Paenibacillus woosongensis</name>
    <dbReference type="NCBI Taxonomy" id="307580"/>
    <lineage>
        <taxon>Bacteria</taxon>
        <taxon>Bacillati</taxon>
        <taxon>Bacillota</taxon>
        <taxon>Bacilli</taxon>
        <taxon>Bacillales</taxon>
        <taxon>Paenibacillaceae</taxon>
        <taxon>Paenibacillus</taxon>
    </lineage>
</organism>
<dbReference type="InterPro" id="IPR015421">
    <property type="entry name" value="PyrdxlP-dep_Trfase_major"/>
</dbReference>
<dbReference type="InterPro" id="IPR015424">
    <property type="entry name" value="PyrdxlP-dep_Trfase"/>
</dbReference>
<evidence type="ECO:0000259" key="11">
    <source>
        <dbReference type="Pfam" id="PF00266"/>
    </source>
</evidence>
<proteinExistence type="inferred from homology"/>
<comment type="caution">
    <text evidence="12">The sequence shown here is derived from an EMBL/GenBank/DDBJ whole genome shotgun (WGS) entry which is preliminary data.</text>
</comment>
<evidence type="ECO:0000256" key="10">
    <source>
        <dbReference type="RuleBase" id="RU004504"/>
    </source>
</evidence>
<dbReference type="Proteomes" id="UP000447876">
    <property type="component" value="Unassembled WGS sequence"/>
</dbReference>
<comment type="catalytic activity">
    <reaction evidence="9">
        <text>(sulfur carrier)-H + L-cysteine = (sulfur carrier)-SH + L-alanine</text>
        <dbReference type="Rhea" id="RHEA:43892"/>
        <dbReference type="Rhea" id="RHEA-COMP:14737"/>
        <dbReference type="Rhea" id="RHEA-COMP:14739"/>
        <dbReference type="ChEBI" id="CHEBI:29917"/>
        <dbReference type="ChEBI" id="CHEBI:35235"/>
        <dbReference type="ChEBI" id="CHEBI:57972"/>
        <dbReference type="ChEBI" id="CHEBI:64428"/>
        <dbReference type="EC" id="2.8.1.7"/>
    </reaction>
</comment>
<comment type="cofactor">
    <cofactor evidence="1 10">
        <name>pyridoxal 5'-phosphate</name>
        <dbReference type="ChEBI" id="CHEBI:597326"/>
    </cofactor>
</comment>
<dbReference type="Pfam" id="PF00266">
    <property type="entry name" value="Aminotran_5"/>
    <property type="match status" value="1"/>
</dbReference>
<dbReference type="GO" id="GO:0008483">
    <property type="term" value="F:transaminase activity"/>
    <property type="evidence" value="ECO:0007669"/>
    <property type="project" value="UniProtKB-KW"/>
</dbReference>
<dbReference type="NCBIfam" id="NF002806">
    <property type="entry name" value="PRK02948.1"/>
    <property type="match status" value="1"/>
</dbReference>
<dbReference type="GO" id="GO:0051536">
    <property type="term" value="F:iron-sulfur cluster binding"/>
    <property type="evidence" value="ECO:0007669"/>
    <property type="project" value="UniProtKB-KW"/>
</dbReference>
<keyword evidence="8" id="KW-0411">Iron-sulfur</keyword>
<dbReference type="OrthoDB" id="9808002at2"/>
<reference evidence="12 13" key="1">
    <citation type="submission" date="2019-11" db="EMBL/GenBank/DDBJ databases">
        <title>Draft genome sequences of five Paenibacillus species of dairy origin.</title>
        <authorList>
            <person name="Olajide A.M."/>
            <person name="Chen S."/>
            <person name="Lapointe G."/>
        </authorList>
    </citation>
    <scope>NUCLEOTIDE SEQUENCE [LARGE SCALE GENOMIC DNA]</scope>
    <source>
        <strain evidence="12 13">12CR55</strain>
    </source>
</reference>
<evidence type="ECO:0000256" key="4">
    <source>
        <dbReference type="ARBA" id="ARBA00022679"/>
    </source>
</evidence>
<evidence type="ECO:0000256" key="1">
    <source>
        <dbReference type="ARBA" id="ARBA00001933"/>
    </source>
</evidence>
<dbReference type="SUPFAM" id="SSF53383">
    <property type="entry name" value="PLP-dependent transferases"/>
    <property type="match status" value="1"/>
</dbReference>
<dbReference type="FunFam" id="3.40.640.10:FF:000084">
    <property type="entry name" value="IscS-like cysteine desulfurase"/>
    <property type="match status" value="1"/>
</dbReference>
<keyword evidence="4 12" id="KW-0808">Transferase</keyword>
<dbReference type="Gene3D" id="3.40.640.10">
    <property type="entry name" value="Type I PLP-dependent aspartate aminotransferase-like (Major domain)"/>
    <property type="match status" value="1"/>
</dbReference>
<evidence type="ECO:0000256" key="9">
    <source>
        <dbReference type="ARBA" id="ARBA00050776"/>
    </source>
</evidence>
<dbReference type="Gene3D" id="3.90.1150.10">
    <property type="entry name" value="Aspartate Aminotransferase, domain 1"/>
    <property type="match status" value="1"/>
</dbReference>
<sequence>MRKIYLDHAASTPIRPEVAEAMISAMQKHFGNASSVHSFGREAKRVVNGARDRLAAALGCKPEELVFTAGGTESDNLALFGTMHAQKSRGKHIVTTAIEHHAVLHSCQQLERDGFEVTYLPVDRTGRVHAEQVAEALRPDTVLVSVMFGNNEVGTLQPIIEIGELIRSTGKDIVFHVDAVQALGAVPIHCNELPVDLISFSSHKINGPQGVGALYIRKQRMIEPILHGGLQEKKRRAGTENMAGIVGFAKAAEIAVSGLSERREHDLKLRSALLSNLERTVGSEHFRVNGNQEFYLPHIVNISFPEMQTETMLMNLDMEGIAVASGSACTSGSLEPSHVLEAMNLPQNLLRSAIRFSFGLGNTSEEIEYTAEKVGTILTRLRKKI</sequence>
<dbReference type="PANTHER" id="PTHR11601:SF34">
    <property type="entry name" value="CYSTEINE DESULFURASE"/>
    <property type="match status" value="1"/>
</dbReference>
<keyword evidence="7" id="KW-0408">Iron</keyword>
<dbReference type="InterPro" id="IPR000192">
    <property type="entry name" value="Aminotrans_V_dom"/>
</dbReference>